<evidence type="ECO:0000259" key="2">
    <source>
        <dbReference type="Pfam" id="PF24096"/>
    </source>
</evidence>
<evidence type="ECO:0000256" key="1">
    <source>
        <dbReference type="SAM" id="SignalP"/>
    </source>
</evidence>
<dbReference type="InterPro" id="IPR055803">
    <property type="entry name" value="DUF7379"/>
</dbReference>
<organism evidence="3 4">
    <name type="scientific">Catellatospora bangladeshensis</name>
    <dbReference type="NCBI Taxonomy" id="310355"/>
    <lineage>
        <taxon>Bacteria</taxon>
        <taxon>Bacillati</taxon>
        <taxon>Actinomycetota</taxon>
        <taxon>Actinomycetes</taxon>
        <taxon>Micromonosporales</taxon>
        <taxon>Micromonosporaceae</taxon>
        <taxon>Catellatospora</taxon>
    </lineage>
</organism>
<evidence type="ECO:0000313" key="4">
    <source>
        <dbReference type="Proteomes" id="UP000601223"/>
    </source>
</evidence>
<dbReference type="InterPro" id="IPR029058">
    <property type="entry name" value="AB_hydrolase_fold"/>
</dbReference>
<dbReference type="Gene3D" id="3.40.50.1820">
    <property type="entry name" value="alpha/beta hydrolase"/>
    <property type="match status" value="1"/>
</dbReference>
<feature type="signal peptide" evidence="1">
    <location>
        <begin position="1"/>
        <end position="27"/>
    </location>
</feature>
<dbReference type="AlphaFoldDB" id="A0A8J3JSR8"/>
<evidence type="ECO:0000313" key="3">
    <source>
        <dbReference type="EMBL" id="GIF86242.1"/>
    </source>
</evidence>
<sequence length="283" mass="30027">MRRTAALLGSLLLAASVTLAAQAPAHAAPARANGQANTVVFIHGWSPDGDANCDAYWSAVTNQFTNAGWTGDLVTFGYYSGNTDCDILFPGDTMNTSIKAVGKALANELYSRYSASGVKVDVVAHSMGGLVIRSALTEVAKGTAGYPPYLYVEDVVTLGTPHAGATFAGWCSLTLWLQCKEMAAGSSFLNGLAARPESAMGTDWTVISSFDDGDVDESSGVAMNAQHKIQYDADLDHTELRTATGSFNARYWHTATATTWSAWGTRVGPLQWAKNACYYHAST</sequence>
<feature type="domain" description="DUF7379" evidence="2">
    <location>
        <begin position="94"/>
        <end position="176"/>
    </location>
</feature>
<keyword evidence="4" id="KW-1185">Reference proteome</keyword>
<dbReference type="Pfam" id="PF24096">
    <property type="entry name" value="DUF7379"/>
    <property type="match status" value="1"/>
</dbReference>
<dbReference type="Proteomes" id="UP000601223">
    <property type="component" value="Unassembled WGS sequence"/>
</dbReference>
<reference evidence="3 4" key="1">
    <citation type="submission" date="2021-01" db="EMBL/GenBank/DDBJ databases">
        <title>Whole genome shotgun sequence of Catellatospora bangladeshensis NBRC 107357.</title>
        <authorList>
            <person name="Komaki H."/>
            <person name="Tamura T."/>
        </authorList>
    </citation>
    <scope>NUCLEOTIDE SEQUENCE [LARGE SCALE GENOMIC DNA]</scope>
    <source>
        <strain evidence="3 4">NBRC 107357</strain>
    </source>
</reference>
<protein>
    <recommendedName>
        <fullName evidence="2">DUF7379 domain-containing protein</fullName>
    </recommendedName>
</protein>
<feature type="chain" id="PRO_5035194342" description="DUF7379 domain-containing protein" evidence="1">
    <location>
        <begin position="28"/>
        <end position="283"/>
    </location>
</feature>
<gene>
    <name evidence="3" type="ORF">Cba03nite_75910</name>
</gene>
<comment type="caution">
    <text evidence="3">The sequence shown here is derived from an EMBL/GenBank/DDBJ whole genome shotgun (WGS) entry which is preliminary data.</text>
</comment>
<name>A0A8J3JSR8_9ACTN</name>
<dbReference type="RefSeq" id="WP_203757096.1">
    <property type="nucleotide sequence ID" value="NZ_BONF01000063.1"/>
</dbReference>
<dbReference type="SUPFAM" id="SSF53474">
    <property type="entry name" value="alpha/beta-Hydrolases"/>
    <property type="match status" value="1"/>
</dbReference>
<dbReference type="EMBL" id="BONF01000063">
    <property type="protein sequence ID" value="GIF86242.1"/>
    <property type="molecule type" value="Genomic_DNA"/>
</dbReference>
<keyword evidence="1" id="KW-0732">Signal</keyword>
<proteinExistence type="predicted"/>
<accession>A0A8J3JSR8</accession>